<dbReference type="EMBL" id="LT840184">
    <property type="protein sequence ID" value="SMF91226.1"/>
    <property type="molecule type" value="Genomic_DNA"/>
</dbReference>
<accession>A0A1X7HR05</accession>
<proteinExistence type="predicted"/>
<dbReference type="STRING" id="1313296.SAMN05661091_5382"/>
<sequence length="61" mass="7292">MNEYQSKAVTWCDFMQPDRTCTLMQGLQKESDPRCKYFREPADDCRYLRLVVLNEKGRKAK</sequence>
<evidence type="ECO:0000313" key="2">
    <source>
        <dbReference type="Proteomes" id="UP000192940"/>
    </source>
</evidence>
<name>A0A1X7HR05_9BACL</name>
<dbReference type="AlphaFoldDB" id="A0A1X7HR05"/>
<dbReference type="RefSeq" id="WP_208916002.1">
    <property type="nucleotide sequence ID" value="NZ_LT840184.1"/>
</dbReference>
<organism evidence="1 2">
    <name type="scientific">Paenibacillus uliginis N3/975</name>
    <dbReference type="NCBI Taxonomy" id="1313296"/>
    <lineage>
        <taxon>Bacteria</taxon>
        <taxon>Bacillati</taxon>
        <taxon>Bacillota</taxon>
        <taxon>Bacilli</taxon>
        <taxon>Bacillales</taxon>
        <taxon>Paenibacillaceae</taxon>
        <taxon>Paenibacillus</taxon>
    </lineage>
</organism>
<dbReference type="Proteomes" id="UP000192940">
    <property type="component" value="Chromosome I"/>
</dbReference>
<evidence type="ECO:0000313" key="1">
    <source>
        <dbReference type="EMBL" id="SMF91226.1"/>
    </source>
</evidence>
<gene>
    <name evidence="1" type="ORF">SAMN05661091_5382</name>
</gene>
<reference evidence="1 2" key="1">
    <citation type="submission" date="2017-04" db="EMBL/GenBank/DDBJ databases">
        <authorList>
            <person name="Afonso C.L."/>
            <person name="Miller P.J."/>
            <person name="Scott M.A."/>
            <person name="Spackman E."/>
            <person name="Goraichik I."/>
            <person name="Dimitrov K.M."/>
            <person name="Suarez D.L."/>
            <person name="Swayne D.E."/>
        </authorList>
    </citation>
    <scope>NUCLEOTIDE SEQUENCE [LARGE SCALE GENOMIC DNA]</scope>
    <source>
        <strain evidence="1 2">N3/975</strain>
    </source>
</reference>
<protein>
    <submittedName>
        <fullName evidence="1">Uncharacterized protein</fullName>
    </submittedName>
</protein>
<keyword evidence="2" id="KW-1185">Reference proteome</keyword>